<sequence length="209" mass="22707">MGASIGWLAVKGKGGDEVRVALDLVPNGQTATQPRRGFSIALPNGWFVVVTRFAAPLIAEDDMRRLSRGCVLVTCEYDDDVMVSSATCYINGIRNWRAEHDGQQDDTRDLSTSGSLPAAFDAIHARIEGLQDAADAEGDDVDHYYSLPIELAQSVTTFHADLPASAYGATACEGWVVAEATAAPPSDPDLPRKVRKAVEKASRPWWKFW</sequence>
<gene>
    <name evidence="1" type="ORF">J2T07_001856</name>
</gene>
<name>A0ABT9SXF2_9GAMM</name>
<proteinExistence type="predicted"/>
<dbReference type="EMBL" id="JAUSSK010000002">
    <property type="protein sequence ID" value="MDQ0009679.1"/>
    <property type="molecule type" value="Genomic_DNA"/>
</dbReference>
<dbReference type="Proteomes" id="UP001237737">
    <property type="component" value="Unassembled WGS sequence"/>
</dbReference>
<evidence type="ECO:0000313" key="2">
    <source>
        <dbReference type="Proteomes" id="UP001237737"/>
    </source>
</evidence>
<evidence type="ECO:0000313" key="1">
    <source>
        <dbReference type="EMBL" id="MDQ0009679.1"/>
    </source>
</evidence>
<comment type="caution">
    <text evidence="1">The sequence shown here is derived from an EMBL/GenBank/DDBJ whole genome shotgun (WGS) entry which is preliminary data.</text>
</comment>
<organism evidence="1 2">
    <name type="scientific">Luteibacter jiangsuensis</name>
    <dbReference type="NCBI Taxonomy" id="637577"/>
    <lineage>
        <taxon>Bacteria</taxon>
        <taxon>Pseudomonadati</taxon>
        <taxon>Pseudomonadota</taxon>
        <taxon>Gammaproteobacteria</taxon>
        <taxon>Lysobacterales</taxon>
        <taxon>Rhodanobacteraceae</taxon>
        <taxon>Luteibacter</taxon>
    </lineage>
</organism>
<accession>A0ABT9SXF2</accession>
<keyword evidence="2" id="KW-1185">Reference proteome</keyword>
<protein>
    <submittedName>
        <fullName evidence="1">Uncharacterized protein</fullName>
    </submittedName>
</protein>
<reference evidence="1 2" key="1">
    <citation type="submission" date="2023-07" db="EMBL/GenBank/DDBJ databases">
        <title>Sorghum-associated microbial communities from plants grown in Nebraska, USA.</title>
        <authorList>
            <person name="Schachtman D."/>
        </authorList>
    </citation>
    <scope>NUCLEOTIDE SEQUENCE [LARGE SCALE GENOMIC DNA]</scope>
    <source>
        <strain evidence="1 2">CC60</strain>
    </source>
</reference>
<dbReference type="RefSeq" id="WP_306849225.1">
    <property type="nucleotide sequence ID" value="NZ_JAUSSK010000002.1"/>
</dbReference>